<gene>
    <name evidence="1" type="ORF">TIFTF001_052730</name>
</gene>
<proteinExistence type="predicted"/>
<evidence type="ECO:0000313" key="2">
    <source>
        <dbReference type="Proteomes" id="UP001187192"/>
    </source>
</evidence>
<dbReference type="AlphaFoldDB" id="A0AA88JEX4"/>
<name>A0AA88JEX4_FICCA</name>
<reference evidence="1" key="1">
    <citation type="submission" date="2023-07" db="EMBL/GenBank/DDBJ databases">
        <title>draft genome sequence of fig (Ficus carica).</title>
        <authorList>
            <person name="Takahashi T."/>
            <person name="Nishimura K."/>
        </authorList>
    </citation>
    <scope>NUCLEOTIDE SEQUENCE</scope>
</reference>
<keyword evidence="2" id="KW-1185">Reference proteome</keyword>
<accession>A0AA88JEX4</accession>
<comment type="caution">
    <text evidence="1">The sequence shown here is derived from an EMBL/GenBank/DDBJ whole genome shotgun (WGS) entry which is preliminary data.</text>
</comment>
<evidence type="ECO:0000313" key="1">
    <source>
        <dbReference type="EMBL" id="GMN71749.1"/>
    </source>
</evidence>
<protein>
    <submittedName>
        <fullName evidence="1">Uncharacterized protein</fullName>
    </submittedName>
</protein>
<dbReference type="Proteomes" id="UP001187192">
    <property type="component" value="Unassembled WGS sequence"/>
</dbReference>
<organism evidence="1 2">
    <name type="scientific">Ficus carica</name>
    <name type="common">Common fig</name>
    <dbReference type="NCBI Taxonomy" id="3494"/>
    <lineage>
        <taxon>Eukaryota</taxon>
        <taxon>Viridiplantae</taxon>
        <taxon>Streptophyta</taxon>
        <taxon>Embryophyta</taxon>
        <taxon>Tracheophyta</taxon>
        <taxon>Spermatophyta</taxon>
        <taxon>Magnoliopsida</taxon>
        <taxon>eudicotyledons</taxon>
        <taxon>Gunneridae</taxon>
        <taxon>Pentapetalae</taxon>
        <taxon>rosids</taxon>
        <taxon>fabids</taxon>
        <taxon>Rosales</taxon>
        <taxon>Moraceae</taxon>
        <taxon>Ficeae</taxon>
        <taxon>Ficus</taxon>
    </lineage>
</organism>
<sequence>MMGFRLVGYQLLAVFLIGNHYCRWVTG</sequence>
<dbReference type="EMBL" id="BTGU01011450">
    <property type="protein sequence ID" value="GMN71749.1"/>
    <property type="molecule type" value="Genomic_DNA"/>
</dbReference>